<sequence length="153" mass="17788">MEEQIQELLNSIPQGVTYTTFPEDLLPEDISQERIDGLKELLTHEDVFIELCAAQLLCAWGIDEGFKALIQLYEAGKAEGYFTHRLHGYDETAEQLLWPLLYYQSTKEEISKEAGEKAQQQIRPYVKQLLQKVHNPEQWEKWVCDANALQKTF</sequence>
<gene>
    <name evidence="1" type="ORF">VJJ08_04385</name>
</gene>
<reference evidence="1 2" key="1">
    <citation type="submission" date="2023-12" db="EMBL/GenBank/DDBJ databases">
        <title>Genomic sequences of Capnocytophaga and Parvimonas strains.</title>
        <authorList>
            <person name="Watt R.M."/>
            <person name="Wang M."/>
            <person name="Yang T."/>
            <person name="Tong W.M."/>
        </authorList>
    </citation>
    <scope>NUCLEOTIDE SEQUENCE [LARGE SCALE GENOMIC DNA]</scope>
    <source>
        <strain evidence="1 2">CCUG 13096</strain>
    </source>
</reference>
<accession>A0ABU5ZAP5</accession>
<evidence type="ECO:0000313" key="2">
    <source>
        <dbReference type="Proteomes" id="UP001311730"/>
    </source>
</evidence>
<dbReference type="Proteomes" id="UP001311730">
    <property type="component" value="Unassembled WGS sequence"/>
</dbReference>
<dbReference type="EMBL" id="JAYKBW010000004">
    <property type="protein sequence ID" value="MEB3074541.1"/>
    <property type="molecule type" value="Genomic_DNA"/>
</dbReference>
<organism evidence="1 2">
    <name type="scientific">Capnocytophaga gingivalis</name>
    <dbReference type="NCBI Taxonomy" id="1017"/>
    <lineage>
        <taxon>Bacteria</taxon>
        <taxon>Pseudomonadati</taxon>
        <taxon>Bacteroidota</taxon>
        <taxon>Flavobacteriia</taxon>
        <taxon>Flavobacteriales</taxon>
        <taxon>Flavobacteriaceae</taxon>
        <taxon>Capnocytophaga</taxon>
    </lineage>
</organism>
<comment type="caution">
    <text evidence="1">The sequence shown here is derived from an EMBL/GenBank/DDBJ whole genome shotgun (WGS) entry which is preliminary data.</text>
</comment>
<evidence type="ECO:0008006" key="3">
    <source>
        <dbReference type="Google" id="ProtNLM"/>
    </source>
</evidence>
<name>A0ABU5ZAP5_9FLAO</name>
<protein>
    <recommendedName>
        <fullName evidence="3">HEAT repeat domain-containing protein</fullName>
    </recommendedName>
</protein>
<dbReference type="RefSeq" id="WP_323982918.1">
    <property type="nucleotide sequence ID" value="NZ_JAYKBW010000004.1"/>
</dbReference>
<evidence type="ECO:0000313" key="1">
    <source>
        <dbReference type="EMBL" id="MEB3074541.1"/>
    </source>
</evidence>
<keyword evidence="2" id="KW-1185">Reference proteome</keyword>
<proteinExistence type="predicted"/>